<proteinExistence type="predicted"/>
<reference evidence="1 2" key="1">
    <citation type="submission" date="2017-11" db="EMBL/GenBank/DDBJ databases">
        <title>Genomic Encyclopedia of Archaeal and Bacterial Type Strains, Phase II (KMG-II): From Individual Species to Whole Genera.</title>
        <authorList>
            <person name="Goeker M."/>
        </authorList>
    </citation>
    <scope>NUCLEOTIDE SEQUENCE [LARGE SCALE GENOMIC DNA]</scope>
    <source>
        <strain evidence="1 2">DSM 28175</strain>
    </source>
</reference>
<dbReference type="RefSeq" id="WP_100339884.1">
    <property type="nucleotide sequence ID" value="NZ_PGFJ01000001.1"/>
</dbReference>
<organism evidence="1 2">
    <name type="scientific">Mucilaginibacter auburnensis</name>
    <dbReference type="NCBI Taxonomy" id="1457233"/>
    <lineage>
        <taxon>Bacteria</taxon>
        <taxon>Pseudomonadati</taxon>
        <taxon>Bacteroidota</taxon>
        <taxon>Sphingobacteriia</taxon>
        <taxon>Sphingobacteriales</taxon>
        <taxon>Sphingobacteriaceae</taxon>
        <taxon>Mucilaginibacter</taxon>
    </lineage>
</organism>
<dbReference type="AlphaFoldDB" id="A0A2H9VS44"/>
<dbReference type="EMBL" id="PGFJ01000001">
    <property type="protein sequence ID" value="PJJ83638.1"/>
    <property type="molecule type" value="Genomic_DNA"/>
</dbReference>
<dbReference type="OrthoDB" id="647686at2"/>
<sequence>MKKKNIFGKLYLKYTNRVKYKEYKWEIANNKNLNFSARVNSSGRLNSLSKIKAITAHTTELNLVHGGHAGDIIYTLPTIKRLWELTQTKINLFLKTDRPANLPNYATHPGGGIMLNSKMASMLIPLIEQQNYINSCEVYTGQPVDIDLDYFRAGLIPQDRGNIAHWCGYILGVNPKLYESWITVKQDLATSDYILINRSLRYQNTSISYKFLSQYQSLKFIGVKEEYEAMKVDLPEIEWLQVPDFLQLAELIKGCKFFIGNQSFPFSLAEGLKVPRILELPFDVINVIPEGENGFDFLFQDHFESLVEQIVNGEY</sequence>
<protein>
    <submittedName>
        <fullName evidence="1">Uncharacterized protein</fullName>
    </submittedName>
</protein>
<comment type="caution">
    <text evidence="1">The sequence shown here is derived from an EMBL/GenBank/DDBJ whole genome shotgun (WGS) entry which is preliminary data.</text>
</comment>
<evidence type="ECO:0000313" key="1">
    <source>
        <dbReference type="EMBL" id="PJJ83638.1"/>
    </source>
</evidence>
<accession>A0A2H9VS44</accession>
<dbReference type="Gene3D" id="3.40.50.2000">
    <property type="entry name" value="Glycogen Phosphorylase B"/>
    <property type="match status" value="1"/>
</dbReference>
<evidence type="ECO:0000313" key="2">
    <source>
        <dbReference type="Proteomes" id="UP000242687"/>
    </source>
</evidence>
<dbReference type="Proteomes" id="UP000242687">
    <property type="component" value="Unassembled WGS sequence"/>
</dbReference>
<gene>
    <name evidence="1" type="ORF">CLV57_0624</name>
</gene>
<name>A0A2H9VS44_9SPHI</name>
<keyword evidence="2" id="KW-1185">Reference proteome</keyword>